<sequence length="224" mass="26425">MSLLTKFLPKKQQEELSFGIAEDESHYCIVYLKQAQPIVNFYPKSTSLIDILATISDFAGKKKQIIRPVPYHYIWRKYLIQPLNVDKETIFRQVIQTIKQELPIAIDEVYFDYQVLPHKAQKITQIIIYALRKRFADPLLLDIDTVLDCELQCWQRGFHFLMQSPPQNGQNYAFKEKFFTFKLNELSIQNECDENYLSLNNLIFPENVFSKELYILALGACLWK</sequence>
<proteinExistence type="predicted"/>
<evidence type="ECO:0000313" key="2">
    <source>
        <dbReference type="Proteomes" id="UP000253999"/>
    </source>
</evidence>
<comment type="caution">
    <text evidence="1">The sequence shown here is derived from an EMBL/GenBank/DDBJ whole genome shotgun (WGS) entry which is preliminary data.</text>
</comment>
<accession>A0A369Z7T5</accession>
<dbReference type="STRING" id="735.B0185_00030"/>
<protein>
    <submittedName>
        <fullName evidence="1">Competence protein ComA</fullName>
    </submittedName>
</protein>
<reference evidence="1 2" key="1">
    <citation type="submission" date="2018-05" db="EMBL/GenBank/DDBJ databases">
        <title>Draft Genome Sequences for a Diverse set of 7 Haemophilus Species.</title>
        <authorList>
            <person name="Nichols M."/>
            <person name="Topaz N."/>
            <person name="Wang X."/>
            <person name="Wang X."/>
            <person name="Boxrud D."/>
        </authorList>
    </citation>
    <scope>NUCLEOTIDE SEQUENCE [LARGE SCALE GENOMIC DNA]</scope>
    <source>
        <strain evidence="1 2">C2010039593</strain>
    </source>
</reference>
<dbReference type="AlphaFoldDB" id="A0A369Z7T5"/>
<dbReference type="EMBL" id="QEQD01000010">
    <property type="protein sequence ID" value="RDF00733.1"/>
    <property type="molecule type" value="Genomic_DNA"/>
</dbReference>
<name>A0A369Z7T5_HAEPH</name>
<gene>
    <name evidence="1" type="ORF">DPV98_09185</name>
</gene>
<evidence type="ECO:0000313" key="1">
    <source>
        <dbReference type="EMBL" id="RDF00733.1"/>
    </source>
</evidence>
<dbReference type="Proteomes" id="UP000253999">
    <property type="component" value="Unassembled WGS sequence"/>
</dbReference>
<organism evidence="1 2">
    <name type="scientific">Haemophilus parahaemolyticus</name>
    <dbReference type="NCBI Taxonomy" id="735"/>
    <lineage>
        <taxon>Bacteria</taxon>
        <taxon>Pseudomonadati</taxon>
        <taxon>Pseudomonadota</taxon>
        <taxon>Gammaproteobacteria</taxon>
        <taxon>Pasteurellales</taxon>
        <taxon>Pasteurellaceae</taxon>
        <taxon>Haemophilus</taxon>
    </lineage>
</organism>
<dbReference type="RefSeq" id="WP_111313482.1">
    <property type="nucleotide sequence ID" value="NZ_CAUPAH010000005.1"/>
</dbReference>